<protein>
    <submittedName>
        <fullName evidence="3">Uncharacterized protein</fullName>
    </submittedName>
</protein>
<gene>
    <name evidence="3" type="ORF">CLUP02_06270</name>
</gene>
<evidence type="ECO:0000313" key="4">
    <source>
        <dbReference type="Proteomes" id="UP000830671"/>
    </source>
</evidence>
<proteinExistence type="predicted"/>
<feature type="region of interest" description="Disordered" evidence="1">
    <location>
        <begin position="460"/>
        <end position="496"/>
    </location>
</feature>
<keyword evidence="4" id="KW-1185">Reference proteome</keyword>
<keyword evidence="2" id="KW-0812">Transmembrane</keyword>
<feature type="transmembrane region" description="Helical" evidence="2">
    <location>
        <begin position="112"/>
        <end position="134"/>
    </location>
</feature>
<sequence>MEGRQRGGALAAATDPPNWRVPPGRVTSQDGRWAPSSIPARVQANSALPAPCFVVGSLFVCLTGAALHPHLLPHDIMPREHPPSVSRWSLDHIPFLSSPSLSFSLSPSGYSWLYIVLAIPVIMAAGLFSIPGLGDRFAVRYRSRQQKRAELHKQRMGSTQFLGSQVGGSSVISYSYTDFPWKLLAWDIYYFFQYIWALPWIVWPITPADSGDLDELAFTRQNLFCVGMHLFLCVLQIGFILALPFAVLLPIWIAGLAFGAFFAVNYLLCLLLNGPTLTYTSDPKYAPELPEHAHEKWIFLNGVAVGDHWMKNNLNRLALTFKRPILGIHNQTSGILFDVVECLIQRNLGYATYDVRMCYRIVKETLYNPQYSKVVFVLHSQGGIEGGLVLDWLLQELPQDLLAKLEVYTFGNAANHFNNPHRHAMSQALAQNNPAAMTLTTTSITHGDFVDSPISPIANSGQQRLVSSHSTRSQNEQSNPRTPSLPKESSSISSRSSTAALDRAIGHVEHYAHTTDFVAIWGVLHFCTSLTADHSMPRFIGRLFVRASERGGHQFCQHYLDGMFPLAKDPETGEFIGAAEESEFMESEIQVGRQGDAGANAREAFEVAYLGRDVNNEVEFHGEHVKGRHRKKTVKVKDLSRLWLYRNGRSPPETPPYLYTENGIVRNATL</sequence>
<feature type="transmembrane region" description="Helical" evidence="2">
    <location>
        <begin position="183"/>
        <end position="203"/>
    </location>
</feature>
<feature type="region of interest" description="Disordered" evidence="1">
    <location>
        <begin position="1"/>
        <end position="32"/>
    </location>
</feature>
<dbReference type="EMBL" id="CP019475">
    <property type="protein sequence ID" value="UQC80785.1"/>
    <property type="molecule type" value="Genomic_DNA"/>
</dbReference>
<dbReference type="GeneID" id="73340280"/>
<evidence type="ECO:0000256" key="1">
    <source>
        <dbReference type="SAM" id="MobiDB-lite"/>
    </source>
</evidence>
<keyword evidence="2" id="KW-1133">Transmembrane helix</keyword>
<feature type="compositionally biased region" description="Polar residues" evidence="1">
    <location>
        <begin position="460"/>
        <end position="482"/>
    </location>
</feature>
<evidence type="ECO:0000313" key="3">
    <source>
        <dbReference type="EMBL" id="UQC80785.1"/>
    </source>
</evidence>
<dbReference type="KEGG" id="clup:CLUP02_06270"/>
<organism evidence="3 4">
    <name type="scientific">Colletotrichum lupini</name>
    <dbReference type="NCBI Taxonomy" id="145971"/>
    <lineage>
        <taxon>Eukaryota</taxon>
        <taxon>Fungi</taxon>
        <taxon>Dikarya</taxon>
        <taxon>Ascomycota</taxon>
        <taxon>Pezizomycotina</taxon>
        <taxon>Sordariomycetes</taxon>
        <taxon>Hypocreomycetidae</taxon>
        <taxon>Glomerellales</taxon>
        <taxon>Glomerellaceae</taxon>
        <taxon>Colletotrichum</taxon>
        <taxon>Colletotrichum acutatum species complex</taxon>
    </lineage>
</organism>
<feature type="transmembrane region" description="Helical" evidence="2">
    <location>
        <begin position="251"/>
        <end position="272"/>
    </location>
</feature>
<accession>A0A9Q8SPP1</accession>
<name>A0A9Q8SPP1_9PEZI</name>
<feature type="transmembrane region" description="Helical" evidence="2">
    <location>
        <begin position="47"/>
        <end position="67"/>
    </location>
</feature>
<dbReference type="RefSeq" id="XP_049142413.1">
    <property type="nucleotide sequence ID" value="XM_049285270.1"/>
</dbReference>
<dbReference type="Proteomes" id="UP000830671">
    <property type="component" value="Chromosome 3"/>
</dbReference>
<evidence type="ECO:0000256" key="2">
    <source>
        <dbReference type="SAM" id="Phobius"/>
    </source>
</evidence>
<keyword evidence="2" id="KW-0472">Membrane</keyword>
<reference evidence="3" key="1">
    <citation type="journal article" date="2021" name="Mol. Plant Microbe Interact.">
        <title>Complete Genome Sequence of the Plant-Pathogenic Fungus Colletotrichum lupini.</title>
        <authorList>
            <person name="Baroncelli R."/>
            <person name="Pensec F."/>
            <person name="Da Lio D."/>
            <person name="Boufleur T."/>
            <person name="Vicente I."/>
            <person name="Sarrocco S."/>
            <person name="Picot A."/>
            <person name="Baraldi E."/>
            <person name="Sukno S."/>
            <person name="Thon M."/>
            <person name="Le Floch G."/>
        </authorList>
    </citation>
    <scope>NUCLEOTIDE SEQUENCE</scope>
    <source>
        <strain evidence="3">IMI 504893</strain>
    </source>
</reference>
<dbReference type="AlphaFoldDB" id="A0A9Q8SPP1"/>
<dbReference type="PANTHER" id="PTHR42044">
    <property type="entry name" value="DUF676 DOMAIN-CONTAINING PROTEIN-RELATED"/>
    <property type="match status" value="1"/>
</dbReference>
<feature type="transmembrane region" description="Helical" evidence="2">
    <location>
        <begin position="223"/>
        <end position="245"/>
    </location>
</feature>
<dbReference type="PANTHER" id="PTHR42044:SF1">
    <property type="entry name" value="DUF676 DOMAIN-CONTAINING PROTEIN"/>
    <property type="match status" value="1"/>
</dbReference>